<sequence length="398" mass="43384">MSQIQTHASGANQSEVRAYNERLMLSVLHQEGAMPGSEMARRTGLSSQTVSVILRKLEQDGLIVRGESQKGRVGKPSVPMGINPEGLFSFGVKMGRRSADLLLTDFCGTIRAQRRLRYAYPQPQEIFGFIQRSLAEIEADLTADQRDRICGIGLATPFDLWRWHEQVGAPKASLEAWRELDPAEEIARFSDLRTFVINDATAACRAEHMFGGSRAWRDCVYFFIASFLGGGVVLNNSVYEGSRGNAGALGPLPSRGVDGQEARLLDTASIRVLERRLLAADIDPSVLWQHPQDWSRIEAQVAPWLEETAVALARAALATCAVIDFQAVVIDGAMPSPLRARLVARVRAELPQLDSRGLVLPDVQEGRIGANASALGAAAKPLIAQYLLDSHSGFSPIS</sequence>
<dbReference type="SUPFAM" id="SSF53067">
    <property type="entry name" value="Actin-like ATPase domain"/>
    <property type="match status" value="1"/>
</dbReference>
<dbReference type="InterPro" id="IPR036390">
    <property type="entry name" value="WH_DNA-bd_sf"/>
</dbReference>
<dbReference type="Proteomes" id="UP000068382">
    <property type="component" value="Unassembled WGS sequence"/>
</dbReference>
<dbReference type="PANTHER" id="PTHR18964:SF169">
    <property type="entry name" value="N-ACETYLMANNOSAMINE KINASE"/>
    <property type="match status" value="1"/>
</dbReference>
<organism evidence="2 3">
    <name type="scientific">Tritonibacter horizontis</name>
    <dbReference type="NCBI Taxonomy" id="1768241"/>
    <lineage>
        <taxon>Bacteria</taxon>
        <taxon>Pseudomonadati</taxon>
        <taxon>Pseudomonadota</taxon>
        <taxon>Alphaproteobacteria</taxon>
        <taxon>Rhodobacterales</taxon>
        <taxon>Paracoccaceae</taxon>
        <taxon>Tritonibacter</taxon>
    </lineage>
</organism>
<reference evidence="2 3" key="1">
    <citation type="submission" date="2015-12" db="EMBL/GenBank/DDBJ databases">
        <title>Genome sequence of the marine Rhodobacteraceae strain O3.65, Candidatus Tritonibacter horizontis.</title>
        <authorList>
            <person name="Poehlein A."/>
            <person name="Giebel H.A."/>
            <person name="Voget S."/>
            <person name="Brinkhoff T."/>
        </authorList>
    </citation>
    <scope>NUCLEOTIDE SEQUENCE [LARGE SCALE GENOMIC DNA]</scope>
    <source>
        <strain evidence="2 3">O3.65</strain>
    </source>
</reference>
<protein>
    <submittedName>
        <fullName evidence="2">N-acetylglucosamine repressor</fullName>
    </submittedName>
</protein>
<dbReference type="GO" id="GO:0019262">
    <property type="term" value="P:N-acetylneuraminate catabolic process"/>
    <property type="evidence" value="ECO:0007669"/>
    <property type="project" value="TreeGrafter"/>
</dbReference>
<dbReference type="Gene3D" id="3.30.420.40">
    <property type="match status" value="2"/>
</dbReference>
<dbReference type="SUPFAM" id="SSF46785">
    <property type="entry name" value="Winged helix' DNA-binding domain"/>
    <property type="match status" value="1"/>
</dbReference>
<dbReference type="OrthoDB" id="49685at2"/>
<dbReference type="CDD" id="cd23763">
    <property type="entry name" value="ASKHA_ATPase_ROK"/>
    <property type="match status" value="1"/>
</dbReference>
<dbReference type="PANTHER" id="PTHR18964">
    <property type="entry name" value="ROK (REPRESSOR, ORF, KINASE) FAMILY"/>
    <property type="match status" value="1"/>
</dbReference>
<comment type="caution">
    <text evidence="2">The sequence shown here is derived from an EMBL/GenBank/DDBJ whole genome shotgun (WGS) entry which is preliminary data.</text>
</comment>
<evidence type="ECO:0000313" key="3">
    <source>
        <dbReference type="Proteomes" id="UP000068382"/>
    </source>
</evidence>
<dbReference type="RefSeq" id="WP_068245771.1">
    <property type="nucleotide sequence ID" value="NZ_LPUY01000080.1"/>
</dbReference>
<dbReference type="PATRIC" id="fig|1768241.3.peg.3323"/>
<accession>A0A132BW15</accession>
<gene>
    <name evidence="2" type="primary">nagC_2</name>
    <name evidence="2" type="ORF">TRIHO_31800</name>
</gene>
<evidence type="ECO:0000313" key="2">
    <source>
        <dbReference type="EMBL" id="KUP91997.1"/>
    </source>
</evidence>
<dbReference type="Gene3D" id="1.10.10.10">
    <property type="entry name" value="Winged helix-like DNA-binding domain superfamily/Winged helix DNA-binding domain"/>
    <property type="match status" value="1"/>
</dbReference>
<dbReference type="AlphaFoldDB" id="A0A132BW15"/>
<dbReference type="InterPro" id="IPR043129">
    <property type="entry name" value="ATPase_NBD"/>
</dbReference>
<dbReference type="EMBL" id="LPUY01000080">
    <property type="protein sequence ID" value="KUP91997.1"/>
    <property type="molecule type" value="Genomic_DNA"/>
</dbReference>
<proteinExistence type="predicted"/>
<dbReference type="GO" id="GO:0003700">
    <property type="term" value="F:DNA-binding transcription factor activity"/>
    <property type="evidence" value="ECO:0007669"/>
    <property type="project" value="InterPro"/>
</dbReference>
<name>A0A132BW15_9RHOB</name>
<dbReference type="InterPro" id="IPR036388">
    <property type="entry name" value="WH-like_DNA-bd_sf"/>
</dbReference>
<evidence type="ECO:0000259" key="1">
    <source>
        <dbReference type="Pfam" id="PF12802"/>
    </source>
</evidence>
<dbReference type="InterPro" id="IPR000835">
    <property type="entry name" value="HTH_MarR-typ"/>
</dbReference>
<dbReference type="CDD" id="cd00092">
    <property type="entry name" value="HTH_CRP"/>
    <property type="match status" value="1"/>
</dbReference>
<feature type="domain" description="HTH marR-type" evidence="1">
    <location>
        <begin position="24"/>
        <end position="71"/>
    </location>
</feature>
<dbReference type="InterPro" id="IPR000600">
    <property type="entry name" value="ROK"/>
</dbReference>
<dbReference type="GO" id="GO:0009384">
    <property type="term" value="F:N-acylmannosamine kinase activity"/>
    <property type="evidence" value="ECO:0007669"/>
    <property type="project" value="TreeGrafter"/>
</dbReference>
<dbReference type="Pfam" id="PF12802">
    <property type="entry name" value="MarR_2"/>
    <property type="match status" value="1"/>
</dbReference>
<keyword evidence="3" id="KW-1185">Reference proteome</keyword>
<dbReference type="Pfam" id="PF00480">
    <property type="entry name" value="ROK"/>
    <property type="match status" value="1"/>
</dbReference>